<evidence type="ECO:0000313" key="2">
    <source>
        <dbReference type="Proteomes" id="UP000286746"/>
    </source>
</evidence>
<organism evidence="1 2">
    <name type="scientific">Streptomyces paromomycinus</name>
    <name type="common">Streptomyces rimosus subsp. paromomycinus</name>
    <dbReference type="NCBI Taxonomy" id="92743"/>
    <lineage>
        <taxon>Bacteria</taxon>
        <taxon>Bacillati</taxon>
        <taxon>Actinomycetota</taxon>
        <taxon>Actinomycetes</taxon>
        <taxon>Kitasatosporales</taxon>
        <taxon>Streptomycetaceae</taxon>
        <taxon>Streptomyces</taxon>
    </lineage>
</organism>
<keyword evidence="1" id="KW-0449">Lipoprotein</keyword>
<dbReference type="RefSeq" id="WP_125054750.1">
    <property type="nucleotide sequence ID" value="NZ_BHZD01000001.1"/>
</dbReference>
<keyword evidence="2" id="KW-1185">Reference proteome</keyword>
<name>A0A401W2Z9_STREY</name>
<dbReference type="EMBL" id="BHZD01000001">
    <property type="protein sequence ID" value="GCD43682.1"/>
    <property type="molecule type" value="Genomic_DNA"/>
</dbReference>
<gene>
    <name evidence="1" type="ORF">GKJPGBOP_03364</name>
</gene>
<comment type="caution">
    <text evidence="1">The sequence shown here is derived from an EMBL/GenBank/DDBJ whole genome shotgun (WGS) entry which is preliminary data.</text>
</comment>
<protein>
    <submittedName>
        <fullName evidence="1">Lipoprotein</fullName>
    </submittedName>
</protein>
<dbReference type="Proteomes" id="UP000286746">
    <property type="component" value="Unassembled WGS sequence"/>
</dbReference>
<dbReference type="AlphaFoldDB" id="A0A401W2Z9"/>
<reference evidence="1 2" key="1">
    <citation type="submission" date="2018-11" db="EMBL/GenBank/DDBJ databases">
        <title>Whole genome sequence of Streptomyces paromomycinus NBRC 15454(T).</title>
        <authorList>
            <person name="Komaki H."/>
            <person name="Tamura T."/>
        </authorList>
    </citation>
    <scope>NUCLEOTIDE SEQUENCE [LARGE SCALE GENOMIC DNA]</scope>
    <source>
        <strain evidence="1 2">NBRC 15454</strain>
    </source>
</reference>
<evidence type="ECO:0000313" key="1">
    <source>
        <dbReference type="EMBL" id="GCD43682.1"/>
    </source>
</evidence>
<proteinExistence type="predicted"/>
<accession>A0A401W2Z9</accession>
<sequence>MTAFSSWGTGRRAAAALGAVSLGLVTLSACEKPTPLATVTAGKDTVTAEAACYDDGKVLGDLAASDKKAQAEFTKCLTTEPKKTLTVHPGEKLRLGVEPDVAEDGWIALSNNSPITNVSKQTYQVVASADQLFVNQQSRSLADSTVVSVVATKGGKYTGVWNVKLKRAES</sequence>